<dbReference type="SUPFAM" id="SSF48498">
    <property type="entry name" value="Tetracyclin repressor-like, C-terminal domain"/>
    <property type="match status" value="1"/>
</dbReference>
<dbReference type="InterPro" id="IPR009057">
    <property type="entry name" value="Homeodomain-like_sf"/>
</dbReference>
<dbReference type="Pfam" id="PF21306">
    <property type="entry name" value="TetR_C_40"/>
    <property type="match status" value="1"/>
</dbReference>
<accession>A0A841E2R7</accession>
<proteinExistence type="predicted"/>
<dbReference type="InterPro" id="IPR001647">
    <property type="entry name" value="HTH_TetR"/>
</dbReference>
<organism evidence="4 5">
    <name type="scientific">Streptomonospora salina</name>
    <dbReference type="NCBI Taxonomy" id="104205"/>
    <lineage>
        <taxon>Bacteria</taxon>
        <taxon>Bacillati</taxon>
        <taxon>Actinomycetota</taxon>
        <taxon>Actinomycetes</taxon>
        <taxon>Streptosporangiales</taxon>
        <taxon>Nocardiopsidaceae</taxon>
        <taxon>Streptomonospora</taxon>
    </lineage>
</organism>
<dbReference type="Proteomes" id="UP000578077">
    <property type="component" value="Unassembled WGS sequence"/>
</dbReference>
<dbReference type="PROSITE" id="PS50977">
    <property type="entry name" value="HTH_TETR_2"/>
    <property type="match status" value="1"/>
</dbReference>
<protein>
    <submittedName>
        <fullName evidence="4">AcrR family transcriptional regulator</fullName>
    </submittedName>
</protein>
<evidence type="ECO:0000313" key="5">
    <source>
        <dbReference type="Proteomes" id="UP000578077"/>
    </source>
</evidence>
<comment type="caution">
    <text evidence="4">The sequence shown here is derived from an EMBL/GenBank/DDBJ whole genome shotgun (WGS) entry which is preliminary data.</text>
</comment>
<keyword evidence="1 2" id="KW-0238">DNA-binding</keyword>
<dbReference type="InterPro" id="IPR049513">
    <property type="entry name" value="TetR_C_40"/>
</dbReference>
<evidence type="ECO:0000256" key="2">
    <source>
        <dbReference type="PROSITE-ProRule" id="PRU00335"/>
    </source>
</evidence>
<name>A0A841E2R7_9ACTN</name>
<keyword evidence="5" id="KW-1185">Reference proteome</keyword>
<feature type="domain" description="HTH tetR-type" evidence="3">
    <location>
        <begin position="6"/>
        <end position="66"/>
    </location>
</feature>
<dbReference type="EMBL" id="JACHLY010000001">
    <property type="protein sequence ID" value="MBB5996992.1"/>
    <property type="molecule type" value="Genomic_DNA"/>
</dbReference>
<gene>
    <name evidence="4" type="ORF">HNR25_000743</name>
</gene>
<dbReference type="SUPFAM" id="SSF46689">
    <property type="entry name" value="Homeodomain-like"/>
    <property type="match status" value="1"/>
</dbReference>
<sequence length="208" mass="22189">MQRRKARTRQALVDAGRALLARKGDTGFSVQEITDEADVGLGSFYNRSEDKQALMAAAVEDVLAEHGRLLDAWTRGIDDPAEVFSLAVRTTARLGGTHPELARVLVRNGMAHLSTDRGPAPRALTDIRRGVEAGRFTVVDPELALAITGGSLIALIHLQLEDAERLDESACDEPAAHLLAMFGMDRSEAGALARAPLPDPPPVPAVAS</sequence>
<reference evidence="4 5" key="1">
    <citation type="submission" date="2020-08" db="EMBL/GenBank/DDBJ databases">
        <title>Sequencing the genomes of 1000 actinobacteria strains.</title>
        <authorList>
            <person name="Klenk H.-P."/>
        </authorList>
    </citation>
    <scope>NUCLEOTIDE SEQUENCE [LARGE SCALE GENOMIC DNA]</scope>
    <source>
        <strain evidence="4 5">DSM 44593</strain>
    </source>
</reference>
<dbReference type="Gene3D" id="1.10.357.10">
    <property type="entry name" value="Tetracycline Repressor, domain 2"/>
    <property type="match status" value="1"/>
</dbReference>
<evidence type="ECO:0000313" key="4">
    <source>
        <dbReference type="EMBL" id="MBB5996992.1"/>
    </source>
</evidence>
<dbReference type="Pfam" id="PF00440">
    <property type="entry name" value="TetR_N"/>
    <property type="match status" value="1"/>
</dbReference>
<dbReference type="RefSeq" id="WP_184633323.1">
    <property type="nucleotide sequence ID" value="NZ_BAABKT010000003.1"/>
</dbReference>
<dbReference type="GO" id="GO:0003677">
    <property type="term" value="F:DNA binding"/>
    <property type="evidence" value="ECO:0007669"/>
    <property type="project" value="UniProtKB-UniRule"/>
</dbReference>
<dbReference type="AlphaFoldDB" id="A0A841E2R7"/>
<dbReference type="InterPro" id="IPR036271">
    <property type="entry name" value="Tet_transcr_reg_TetR-rel_C_sf"/>
</dbReference>
<evidence type="ECO:0000259" key="3">
    <source>
        <dbReference type="PROSITE" id="PS50977"/>
    </source>
</evidence>
<feature type="DNA-binding region" description="H-T-H motif" evidence="2">
    <location>
        <begin position="29"/>
        <end position="48"/>
    </location>
</feature>
<evidence type="ECO:0000256" key="1">
    <source>
        <dbReference type="ARBA" id="ARBA00023125"/>
    </source>
</evidence>